<proteinExistence type="predicted"/>
<dbReference type="Proteomes" id="UP000239239">
    <property type="component" value="Unassembled WGS sequence"/>
</dbReference>
<dbReference type="OrthoDB" id="5645462at2"/>
<gene>
    <name evidence="1" type="ORF">C3928_13800</name>
</gene>
<accession>A0A2S6EV68</accession>
<evidence type="ECO:0000313" key="2">
    <source>
        <dbReference type="Proteomes" id="UP000239239"/>
    </source>
</evidence>
<reference evidence="1 2" key="1">
    <citation type="submission" date="2018-02" db="EMBL/GenBank/DDBJ databases">
        <title>Draft genome sequences of four Legionella pneumophila clinical strains isolated in Ontario.</title>
        <authorList>
            <person name="Fortuna A."/>
            <person name="Ramnarine R."/>
            <person name="Li A."/>
            <person name="Frantz C."/>
            <person name="Mallo G."/>
        </authorList>
    </citation>
    <scope>NUCLEOTIDE SEQUENCE [LARGE SCALE GENOMIC DNA]</scope>
    <source>
        <strain evidence="1 2">LG61</strain>
    </source>
</reference>
<dbReference type="EMBL" id="PQWY01000019">
    <property type="protein sequence ID" value="PPK29050.1"/>
    <property type="molecule type" value="Genomic_DNA"/>
</dbReference>
<protein>
    <submittedName>
        <fullName evidence="1">Type IV secretion protein Dot</fullName>
    </submittedName>
</protein>
<evidence type="ECO:0000313" key="1">
    <source>
        <dbReference type="EMBL" id="PPK29050.1"/>
    </source>
</evidence>
<dbReference type="AlphaFoldDB" id="A0A2S6EV68"/>
<organism evidence="1 2">
    <name type="scientific">Legionella pneumophila</name>
    <dbReference type="NCBI Taxonomy" id="446"/>
    <lineage>
        <taxon>Bacteria</taxon>
        <taxon>Pseudomonadati</taxon>
        <taxon>Pseudomonadota</taxon>
        <taxon>Gammaproteobacteria</taxon>
        <taxon>Legionellales</taxon>
        <taxon>Legionellaceae</taxon>
        <taxon>Legionella</taxon>
    </lineage>
</organism>
<comment type="caution">
    <text evidence="1">The sequence shown here is derived from an EMBL/GenBank/DDBJ whole genome shotgun (WGS) entry which is preliminary data.</text>
</comment>
<sequence>MAAQLDPSSEFAALVKQLHKAPDDSGLKQAVVKRLPEMQVLAKTNPLALFRLAQIYSPSSSQYKQMILQSAAQGCTNAMLSACEILLKSGSTNDLITAAHYMRLIQRSKDSYIIELGKKLLEKYPGFAEDLKSNSKEVPYHSAIRFFGIQTENSKEEEAKIISRPTV</sequence>
<dbReference type="RefSeq" id="WP_027229123.1">
    <property type="nucleotide sequence ID" value="NZ_CP017601.1"/>
</dbReference>
<name>A0A2S6EV68_LEGPN</name>